<organism evidence="2 3">
    <name type="scientific">Gracilibacillus orientalis</name>
    <dbReference type="NCBI Taxonomy" id="334253"/>
    <lineage>
        <taxon>Bacteria</taxon>
        <taxon>Bacillati</taxon>
        <taxon>Bacillota</taxon>
        <taxon>Bacilli</taxon>
        <taxon>Bacillales</taxon>
        <taxon>Bacillaceae</taxon>
        <taxon>Gracilibacillus</taxon>
    </lineage>
</organism>
<dbReference type="Proteomes" id="UP000198565">
    <property type="component" value="Unassembled WGS sequence"/>
</dbReference>
<keyword evidence="3" id="KW-1185">Reference proteome</keyword>
<feature type="compositionally biased region" description="Basic and acidic residues" evidence="1">
    <location>
        <begin position="102"/>
        <end position="111"/>
    </location>
</feature>
<reference evidence="3" key="1">
    <citation type="submission" date="2016-10" db="EMBL/GenBank/DDBJ databases">
        <authorList>
            <person name="Varghese N."/>
            <person name="Submissions S."/>
        </authorList>
    </citation>
    <scope>NUCLEOTIDE SEQUENCE [LARGE SCALE GENOMIC DNA]</scope>
    <source>
        <strain evidence="3">CGMCC 1.4250</strain>
    </source>
</reference>
<evidence type="ECO:0000313" key="2">
    <source>
        <dbReference type="EMBL" id="SFL38959.1"/>
    </source>
</evidence>
<dbReference type="RefSeq" id="WP_091480135.1">
    <property type="nucleotide sequence ID" value="NZ_FOTR01000001.1"/>
</dbReference>
<sequence>MKAKVLKRFRDKETKQVYAPKGKTNSVYEGSEERVKEIASKGYVEIEVHDDHSSILDGNVEEVKKNADGLTVKEAKELLEAEKSDKNRSGVVNHFESLIEAAEGKPPEEGE</sequence>
<dbReference type="AlphaFoldDB" id="A0A1I4H9I3"/>
<feature type="region of interest" description="Disordered" evidence="1">
    <location>
        <begin position="83"/>
        <end position="111"/>
    </location>
</feature>
<evidence type="ECO:0000256" key="1">
    <source>
        <dbReference type="SAM" id="MobiDB-lite"/>
    </source>
</evidence>
<dbReference type="EMBL" id="FOTR01000001">
    <property type="protein sequence ID" value="SFL38959.1"/>
    <property type="molecule type" value="Genomic_DNA"/>
</dbReference>
<name>A0A1I4H9I3_9BACI</name>
<dbReference type="OrthoDB" id="2973480at2"/>
<accession>A0A1I4H9I3</accession>
<gene>
    <name evidence="2" type="ORF">SAMN04487943_101305</name>
</gene>
<dbReference type="STRING" id="334253.SAMN04487943_101305"/>
<protein>
    <submittedName>
        <fullName evidence="2">Uncharacterized protein</fullName>
    </submittedName>
</protein>
<proteinExistence type="predicted"/>
<evidence type="ECO:0000313" key="3">
    <source>
        <dbReference type="Proteomes" id="UP000198565"/>
    </source>
</evidence>